<sequence>ILASIKRAK</sequence>
<accession>A0A8J2KDK7</accession>
<dbReference type="Proteomes" id="UP000708208">
    <property type="component" value="Unassembled WGS sequence"/>
</dbReference>
<organism evidence="1 2">
    <name type="scientific">Allacma fusca</name>
    <dbReference type="NCBI Taxonomy" id="39272"/>
    <lineage>
        <taxon>Eukaryota</taxon>
        <taxon>Metazoa</taxon>
        <taxon>Ecdysozoa</taxon>
        <taxon>Arthropoda</taxon>
        <taxon>Hexapoda</taxon>
        <taxon>Collembola</taxon>
        <taxon>Symphypleona</taxon>
        <taxon>Sminthuridae</taxon>
        <taxon>Allacma</taxon>
    </lineage>
</organism>
<dbReference type="EMBL" id="CAJVCH010242868">
    <property type="protein sequence ID" value="CAG7733096.1"/>
    <property type="molecule type" value="Genomic_DNA"/>
</dbReference>
<gene>
    <name evidence="1" type="ORF">AFUS01_LOCUS21564</name>
</gene>
<name>A0A8J2KDK7_9HEXA</name>
<comment type="caution">
    <text evidence="1">The sequence shown here is derived from an EMBL/GenBank/DDBJ whole genome shotgun (WGS) entry which is preliminary data.</text>
</comment>
<reference evidence="1" key="1">
    <citation type="submission" date="2021-06" db="EMBL/GenBank/DDBJ databases">
        <authorList>
            <person name="Hodson N. C."/>
            <person name="Mongue J. A."/>
            <person name="Jaron S. K."/>
        </authorList>
    </citation>
    <scope>NUCLEOTIDE SEQUENCE</scope>
</reference>
<evidence type="ECO:0000313" key="2">
    <source>
        <dbReference type="Proteomes" id="UP000708208"/>
    </source>
</evidence>
<evidence type="ECO:0000313" key="1">
    <source>
        <dbReference type="EMBL" id="CAG7733096.1"/>
    </source>
</evidence>
<keyword evidence="2" id="KW-1185">Reference proteome</keyword>
<feature type="non-terminal residue" evidence="1">
    <location>
        <position position="1"/>
    </location>
</feature>
<proteinExistence type="predicted"/>
<protein>
    <submittedName>
        <fullName evidence="1">Uncharacterized protein</fullName>
    </submittedName>
</protein>